<keyword evidence="9" id="KW-1185">Reference proteome</keyword>
<feature type="compositionally biased region" description="Low complexity" evidence="6">
    <location>
        <begin position="222"/>
        <end position="234"/>
    </location>
</feature>
<feature type="compositionally biased region" description="Polar residues" evidence="6">
    <location>
        <begin position="523"/>
        <end position="532"/>
    </location>
</feature>
<feature type="compositionally biased region" description="Polar residues" evidence="6">
    <location>
        <begin position="285"/>
        <end position="295"/>
    </location>
</feature>
<feature type="compositionally biased region" description="Low complexity" evidence="6">
    <location>
        <begin position="336"/>
        <end position="348"/>
    </location>
</feature>
<dbReference type="PANTHER" id="PTHR47067:SF16">
    <property type="entry name" value="TPX2 (TARGETING PROTEIN FOR XKLP2) PROTEIN FAMILY"/>
    <property type="match status" value="1"/>
</dbReference>
<dbReference type="InterPro" id="IPR027329">
    <property type="entry name" value="TPX2_C"/>
</dbReference>
<comment type="caution">
    <text evidence="8">The sequence shown here is derived from an EMBL/GenBank/DDBJ whole genome shotgun (WGS) entry which is preliminary data.</text>
</comment>
<sequence>MGEAACLVRSFSHPSDASRTQGDPIHALKESVSFGRFMSESLAWEKFSTFSHNRYLEEAEQFAKPGTVAEKKAFFEAHFKKRAAMREATWAEEAKLAASVSFQMRTTNAIPNDSSKTASANANIPLAIAKKQDTNVPENEVADSGDASECNPNVERDNLANLECQAVTEQNLNEQNLIQVEKSKHEENAGKENMVLAKPDKKMVHKESADNSSSLSKKRRTSSSSKSSSNSKASPLPLCPSKPTTSVQARNGNDNSNAALGSRKAAKDSNEKKRRIPNLLDMSINVASSNGGTSKRSLKMAKDGSTSQQKPTRILQRAAGKENLVLLSHKRHSNPKSKSSTLGGTSKLQLPPARQATTRIGNSDAFINKKSAGDSNNTERMISKSLQRSINFASFANETSKTSPTMPRDLSAPLPAPTKASVNAESKHPSKVLPSDDRCCSESSNPSGTRARPFSFRSEERAAKRKEFFQKLEEKLNSKEVEKVQMPTRSKIPLIRPQSPKLGRKSSPKSVPHASSRLPLRPSINTTSSNGVIQKNNRTTCYVTMNSLAKSRHENASPNIQPSVVNDSTSHRQGHVRQSVNH</sequence>
<dbReference type="InterPro" id="IPR044216">
    <property type="entry name" value="WDL7"/>
</dbReference>
<feature type="region of interest" description="Disordered" evidence="6">
    <location>
        <begin position="398"/>
        <end position="458"/>
    </location>
</feature>
<accession>A0AAV5JJF1</accession>
<evidence type="ECO:0000259" key="7">
    <source>
        <dbReference type="Pfam" id="PF06886"/>
    </source>
</evidence>
<evidence type="ECO:0000313" key="8">
    <source>
        <dbReference type="EMBL" id="GKV14674.1"/>
    </source>
</evidence>
<feature type="region of interest" description="Disordered" evidence="6">
    <location>
        <begin position="551"/>
        <end position="582"/>
    </location>
</feature>
<feature type="region of interest" description="Disordered" evidence="6">
    <location>
        <begin position="480"/>
        <end position="532"/>
    </location>
</feature>
<comment type="subcellular location">
    <subcellularLocation>
        <location evidence="1">Cytoplasm</location>
        <location evidence="1">Cytoskeleton</location>
    </subcellularLocation>
</comment>
<dbReference type="Proteomes" id="UP001054252">
    <property type="component" value="Unassembled WGS sequence"/>
</dbReference>
<dbReference type="AlphaFoldDB" id="A0AAV5JJF1"/>
<dbReference type="Pfam" id="PF06886">
    <property type="entry name" value="TPX2"/>
    <property type="match status" value="1"/>
</dbReference>
<evidence type="ECO:0000256" key="2">
    <source>
        <dbReference type="ARBA" id="ARBA00005885"/>
    </source>
</evidence>
<feature type="region of interest" description="Disordered" evidence="6">
    <location>
        <begin position="331"/>
        <end position="351"/>
    </location>
</feature>
<feature type="compositionally biased region" description="Basic and acidic residues" evidence="6">
    <location>
        <begin position="198"/>
        <end position="209"/>
    </location>
</feature>
<feature type="compositionally biased region" description="Polar residues" evidence="6">
    <location>
        <begin position="242"/>
        <end position="259"/>
    </location>
</feature>
<keyword evidence="3" id="KW-0963">Cytoplasm</keyword>
<evidence type="ECO:0000256" key="5">
    <source>
        <dbReference type="ARBA" id="ARBA00023212"/>
    </source>
</evidence>
<feature type="region of interest" description="Disordered" evidence="6">
    <location>
        <begin position="182"/>
        <end position="311"/>
    </location>
</feature>
<protein>
    <recommendedName>
        <fullName evidence="7">TPX2 C-terminal domain-containing protein</fullName>
    </recommendedName>
</protein>
<keyword evidence="4" id="KW-0493">Microtubule</keyword>
<feature type="domain" description="TPX2 C-terminal" evidence="7">
    <location>
        <begin position="454"/>
        <end position="491"/>
    </location>
</feature>
<proteinExistence type="inferred from homology"/>
<evidence type="ECO:0000256" key="6">
    <source>
        <dbReference type="SAM" id="MobiDB-lite"/>
    </source>
</evidence>
<feature type="region of interest" description="Disordered" evidence="6">
    <location>
        <begin position="129"/>
        <end position="154"/>
    </location>
</feature>
<evidence type="ECO:0000313" key="9">
    <source>
        <dbReference type="Proteomes" id="UP001054252"/>
    </source>
</evidence>
<organism evidence="8 9">
    <name type="scientific">Rubroshorea leprosula</name>
    <dbReference type="NCBI Taxonomy" id="152421"/>
    <lineage>
        <taxon>Eukaryota</taxon>
        <taxon>Viridiplantae</taxon>
        <taxon>Streptophyta</taxon>
        <taxon>Embryophyta</taxon>
        <taxon>Tracheophyta</taxon>
        <taxon>Spermatophyta</taxon>
        <taxon>Magnoliopsida</taxon>
        <taxon>eudicotyledons</taxon>
        <taxon>Gunneridae</taxon>
        <taxon>Pentapetalae</taxon>
        <taxon>rosids</taxon>
        <taxon>malvids</taxon>
        <taxon>Malvales</taxon>
        <taxon>Dipterocarpaceae</taxon>
        <taxon>Rubroshorea</taxon>
    </lineage>
</organism>
<dbReference type="EMBL" id="BPVZ01000041">
    <property type="protein sequence ID" value="GKV14674.1"/>
    <property type="molecule type" value="Genomic_DNA"/>
</dbReference>
<feature type="compositionally biased region" description="Polar residues" evidence="6">
    <location>
        <begin position="556"/>
        <end position="568"/>
    </location>
</feature>
<evidence type="ECO:0000256" key="1">
    <source>
        <dbReference type="ARBA" id="ARBA00004245"/>
    </source>
</evidence>
<gene>
    <name evidence="8" type="ORF">SLEP1_g25508</name>
</gene>
<reference evidence="8 9" key="1">
    <citation type="journal article" date="2021" name="Commun. Biol.">
        <title>The genome of Shorea leprosula (Dipterocarpaceae) highlights the ecological relevance of drought in aseasonal tropical rainforests.</title>
        <authorList>
            <person name="Ng K.K.S."/>
            <person name="Kobayashi M.J."/>
            <person name="Fawcett J.A."/>
            <person name="Hatakeyama M."/>
            <person name="Paape T."/>
            <person name="Ng C.H."/>
            <person name="Ang C.C."/>
            <person name="Tnah L.H."/>
            <person name="Lee C.T."/>
            <person name="Nishiyama T."/>
            <person name="Sese J."/>
            <person name="O'Brien M.J."/>
            <person name="Copetti D."/>
            <person name="Mohd Noor M.I."/>
            <person name="Ong R.C."/>
            <person name="Putra M."/>
            <person name="Sireger I.Z."/>
            <person name="Indrioko S."/>
            <person name="Kosugi Y."/>
            <person name="Izuno A."/>
            <person name="Isagi Y."/>
            <person name="Lee S.L."/>
            <person name="Shimizu K.K."/>
        </authorList>
    </citation>
    <scope>NUCLEOTIDE SEQUENCE [LARGE SCALE GENOMIC DNA]</scope>
    <source>
        <strain evidence="8">214</strain>
    </source>
</reference>
<keyword evidence="5" id="KW-0206">Cytoskeleton</keyword>
<dbReference type="PANTHER" id="PTHR47067">
    <property type="entry name" value="TPX2 (TARGETING PROTEIN FOR XKLP2) PROTEIN FAMILY-RELATED"/>
    <property type="match status" value="1"/>
</dbReference>
<name>A0AAV5JJF1_9ROSI</name>
<dbReference type="GO" id="GO:0005874">
    <property type="term" value="C:microtubule"/>
    <property type="evidence" value="ECO:0007669"/>
    <property type="project" value="UniProtKB-KW"/>
</dbReference>
<evidence type="ECO:0000256" key="3">
    <source>
        <dbReference type="ARBA" id="ARBA00022490"/>
    </source>
</evidence>
<comment type="similarity">
    <text evidence="2">Belongs to the TPX2 family.</text>
</comment>
<evidence type="ECO:0000256" key="4">
    <source>
        <dbReference type="ARBA" id="ARBA00022701"/>
    </source>
</evidence>